<accession>A0A2U2P9Q5</accession>
<proteinExistence type="predicted"/>
<sequence length="88" mass="10368">MEIFILLHSDAYESSDGKILACSLFRENLIDRMNSIAEAENQKILEFAHSGQPGQAKFYVYNAIEDYWAKWNGRKWTQKLCIERYDMI</sequence>
<evidence type="ECO:0000313" key="1">
    <source>
        <dbReference type="EMBL" id="PWG78111.1"/>
    </source>
</evidence>
<name>A0A2U2P9Q5_9SPHI</name>
<dbReference type="EMBL" id="QEAS01000034">
    <property type="protein sequence ID" value="PWG78111.1"/>
    <property type="molecule type" value="Genomic_DNA"/>
</dbReference>
<comment type="caution">
    <text evidence="1">The sequence shown here is derived from an EMBL/GenBank/DDBJ whole genome shotgun (WGS) entry which is preliminary data.</text>
</comment>
<dbReference type="Proteomes" id="UP000245647">
    <property type="component" value="Unassembled WGS sequence"/>
</dbReference>
<dbReference type="OrthoDB" id="9898347at2"/>
<gene>
    <name evidence="1" type="ORF">DDR33_23880</name>
</gene>
<dbReference type="AlphaFoldDB" id="A0A2U2P9Q5"/>
<protein>
    <submittedName>
        <fullName evidence="1">Uncharacterized protein</fullName>
    </submittedName>
</protein>
<organism evidence="1 2">
    <name type="scientific">Pararcticibacter amylolyticus</name>
    <dbReference type="NCBI Taxonomy" id="2173175"/>
    <lineage>
        <taxon>Bacteria</taxon>
        <taxon>Pseudomonadati</taxon>
        <taxon>Bacteroidota</taxon>
        <taxon>Sphingobacteriia</taxon>
        <taxon>Sphingobacteriales</taxon>
        <taxon>Sphingobacteriaceae</taxon>
        <taxon>Pararcticibacter</taxon>
    </lineage>
</organism>
<reference evidence="1 2" key="1">
    <citation type="submission" date="2018-04" db="EMBL/GenBank/DDBJ databases">
        <title>Pedobacter chongqingensis sp. nov., isolated from a rottenly hemp rope.</title>
        <authorList>
            <person name="Cai Y."/>
        </authorList>
    </citation>
    <scope>NUCLEOTIDE SEQUENCE [LARGE SCALE GENOMIC DNA]</scope>
    <source>
        <strain evidence="1 2">FJ4-8</strain>
    </source>
</reference>
<evidence type="ECO:0000313" key="2">
    <source>
        <dbReference type="Proteomes" id="UP000245647"/>
    </source>
</evidence>
<dbReference type="RefSeq" id="WP_109418322.1">
    <property type="nucleotide sequence ID" value="NZ_QEAS01000034.1"/>
</dbReference>
<keyword evidence="2" id="KW-1185">Reference proteome</keyword>